<feature type="domain" description="FAD-binding PCMH-type" evidence="4">
    <location>
        <begin position="142"/>
        <end position="324"/>
    </location>
</feature>
<evidence type="ECO:0000256" key="2">
    <source>
        <dbReference type="ARBA" id="ARBA00023002"/>
    </source>
</evidence>
<dbReference type="Proteomes" id="UP000724874">
    <property type="component" value="Unassembled WGS sequence"/>
</dbReference>
<evidence type="ECO:0000313" key="6">
    <source>
        <dbReference type="Proteomes" id="UP000724874"/>
    </source>
</evidence>
<dbReference type="InterPro" id="IPR006094">
    <property type="entry name" value="Oxid_FAD_bind_N"/>
</dbReference>
<dbReference type="GO" id="GO:0071949">
    <property type="term" value="F:FAD binding"/>
    <property type="evidence" value="ECO:0007669"/>
    <property type="project" value="InterPro"/>
</dbReference>
<dbReference type="SUPFAM" id="SSF56176">
    <property type="entry name" value="FAD-binding/transporter-associated domain-like"/>
    <property type="match status" value="1"/>
</dbReference>
<keyword evidence="3" id="KW-0732">Signal</keyword>
<dbReference type="Gene3D" id="3.30.465.10">
    <property type="match status" value="1"/>
</dbReference>
<dbReference type="PANTHER" id="PTHR13878">
    <property type="entry name" value="GULONOLACTONE OXIDASE"/>
    <property type="match status" value="1"/>
</dbReference>
<organism evidence="5 6">
    <name type="scientific">Gymnopilus junonius</name>
    <name type="common">Spectacular rustgill mushroom</name>
    <name type="synonym">Gymnopilus spectabilis subsp. junonius</name>
    <dbReference type="NCBI Taxonomy" id="109634"/>
    <lineage>
        <taxon>Eukaryota</taxon>
        <taxon>Fungi</taxon>
        <taxon>Dikarya</taxon>
        <taxon>Basidiomycota</taxon>
        <taxon>Agaricomycotina</taxon>
        <taxon>Agaricomycetes</taxon>
        <taxon>Agaricomycetidae</taxon>
        <taxon>Agaricales</taxon>
        <taxon>Agaricineae</taxon>
        <taxon>Hymenogastraceae</taxon>
        <taxon>Gymnopilus</taxon>
    </lineage>
</organism>
<comment type="caution">
    <text evidence="5">The sequence shown here is derived from an EMBL/GenBank/DDBJ whole genome shotgun (WGS) entry which is preliminary data.</text>
</comment>
<gene>
    <name evidence="5" type="ORF">CPB84DRAFT_1787041</name>
</gene>
<keyword evidence="6" id="KW-1185">Reference proteome</keyword>
<dbReference type="InterPro" id="IPR012951">
    <property type="entry name" value="BBE"/>
</dbReference>
<evidence type="ECO:0000256" key="1">
    <source>
        <dbReference type="ARBA" id="ARBA00005466"/>
    </source>
</evidence>
<dbReference type="Pfam" id="PF08031">
    <property type="entry name" value="BBE"/>
    <property type="match status" value="1"/>
</dbReference>
<name>A0A9P5NFC5_GYMJU</name>
<dbReference type="InterPro" id="IPR016169">
    <property type="entry name" value="FAD-bd_PCMH_sub2"/>
</dbReference>
<dbReference type="Pfam" id="PF01565">
    <property type="entry name" value="FAD_binding_4"/>
    <property type="match status" value="1"/>
</dbReference>
<accession>A0A9P5NFC5</accession>
<proteinExistence type="inferred from homology"/>
<protein>
    <recommendedName>
        <fullName evidence="4">FAD-binding PCMH-type domain-containing protein</fullName>
    </recommendedName>
</protein>
<comment type="similarity">
    <text evidence="1">Belongs to the oxygen-dependent FAD-linked oxidoreductase family.</text>
</comment>
<sequence>MPPMHSTLSFPLIFSLFLLGSGFVFATDPTNSTNSTTATNVTLVANYAHFPHWDYLNATVGGRLHAGVPLAQPCFSRPTLSNITQCATVQVDYADHVFRSDNFGAYEITQWETCQTSGDDCLLDWKNTTNPAAFLPPAQCRQGSVPSYYIDVSGPNDVVSAYNFASQYRIPLVIKNTGHDYIGRSSGPGTLALWTHNLDNLDLQTSFVPQGCSEPPTTALTVGAGQQFNSVLDFTDANNVTVVSGADPGVGISGGWVMGGGHGVLSPALGLGVDRVLEFKIVTPDGKYRTANKCQNQDLFFALRGGGGGTFGVVLESTHLASPAVKLQVVLGLSTFSPTNATKLIQGLAQSAVQMAADGWGGYITVSSGNAVWANPLLNSTAARTSAAGVVKAFASVGGTTTFLTMNSYKEFFDTFLASNTMPVGRPQAVASPTLFKDMTNAMLGADFGQILATTPYGFKGYDRGGTSINPAFRTAVWHNEADVYEPDYIDAFWGSANYEQLSSIKQKYDPNHLLDCWHCVGWKGQQDSRFQCYPDISN</sequence>
<dbReference type="OrthoDB" id="9983560at2759"/>
<dbReference type="AlphaFoldDB" id="A0A9P5NFC5"/>
<dbReference type="GO" id="GO:0016491">
    <property type="term" value="F:oxidoreductase activity"/>
    <property type="evidence" value="ECO:0007669"/>
    <property type="project" value="UniProtKB-KW"/>
</dbReference>
<dbReference type="PANTHER" id="PTHR13878:SF91">
    <property type="entry name" value="FAD BINDING DOMAIN PROTEIN (AFU_ORTHOLOGUE AFUA_6G12070)-RELATED"/>
    <property type="match status" value="1"/>
</dbReference>
<feature type="chain" id="PRO_5040332126" description="FAD-binding PCMH-type domain-containing protein" evidence="3">
    <location>
        <begin position="27"/>
        <end position="539"/>
    </location>
</feature>
<keyword evidence="2" id="KW-0560">Oxidoreductase</keyword>
<reference evidence="5" key="1">
    <citation type="submission" date="2020-11" db="EMBL/GenBank/DDBJ databases">
        <authorList>
            <consortium name="DOE Joint Genome Institute"/>
            <person name="Ahrendt S."/>
            <person name="Riley R."/>
            <person name="Andreopoulos W."/>
            <person name="LaButti K."/>
            <person name="Pangilinan J."/>
            <person name="Ruiz-duenas F.J."/>
            <person name="Barrasa J.M."/>
            <person name="Sanchez-Garcia M."/>
            <person name="Camarero S."/>
            <person name="Miyauchi S."/>
            <person name="Serrano A."/>
            <person name="Linde D."/>
            <person name="Babiker R."/>
            <person name="Drula E."/>
            <person name="Ayuso-Fernandez I."/>
            <person name="Pacheco R."/>
            <person name="Padilla G."/>
            <person name="Ferreira P."/>
            <person name="Barriuso J."/>
            <person name="Kellner H."/>
            <person name="Castanera R."/>
            <person name="Alfaro M."/>
            <person name="Ramirez L."/>
            <person name="Pisabarro A.G."/>
            <person name="Kuo A."/>
            <person name="Tritt A."/>
            <person name="Lipzen A."/>
            <person name="He G."/>
            <person name="Yan M."/>
            <person name="Ng V."/>
            <person name="Cullen D."/>
            <person name="Martin F."/>
            <person name="Rosso M.-N."/>
            <person name="Henrissat B."/>
            <person name="Hibbett D."/>
            <person name="Martinez A.T."/>
            <person name="Grigoriev I.V."/>
        </authorList>
    </citation>
    <scope>NUCLEOTIDE SEQUENCE</scope>
    <source>
        <strain evidence="5">AH 44721</strain>
    </source>
</reference>
<dbReference type="InterPro" id="IPR036318">
    <property type="entry name" value="FAD-bd_PCMH-like_sf"/>
</dbReference>
<dbReference type="PROSITE" id="PS51387">
    <property type="entry name" value="FAD_PCMH"/>
    <property type="match status" value="1"/>
</dbReference>
<feature type="signal peptide" evidence="3">
    <location>
        <begin position="1"/>
        <end position="26"/>
    </location>
</feature>
<evidence type="ECO:0000256" key="3">
    <source>
        <dbReference type="SAM" id="SignalP"/>
    </source>
</evidence>
<evidence type="ECO:0000313" key="5">
    <source>
        <dbReference type="EMBL" id="KAF8887279.1"/>
    </source>
</evidence>
<evidence type="ECO:0000259" key="4">
    <source>
        <dbReference type="PROSITE" id="PS51387"/>
    </source>
</evidence>
<dbReference type="InterPro" id="IPR050432">
    <property type="entry name" value="FAD-linked_Oxidoreductases_BP"/>
</dbReference>
<dbReference type="InterPro" id="IPR016166">
    <property type="entry name" value="FAD-bd_PCMH"/>
</dbReference>
<dbReference type="EMBL" id="JADNYJ010000091">
    <property type="protein sequence ID" value="KAF8887279.1"/>
    <property type="molecule type" value="Genomic_DNA"/>
</dbReference>